<feature type="domain" description="Chemokine interleukin-8-like" evidence="3">
    <location>
        <begin position="28"/>
        <end position="88"/>
    </location>
</feature>
<dbReference type="Gene3D" id="2.40.50.40">
    <property type="match status" value="1"/>
</dbReference>
<dbReference type="RefSeq" id="XP_022609476.1">
    <property type="nucleotide sequence ID" value="XM_022753755.1"/>
</dbReference>
<dbReference type="GeneTree" id="ENSGT00730000112019"/>
<dbReference type="Ensembl" id="ENSSDUT00000027047.1">
    <property type="protein sequence ID" value="ENSSDUP00000026575.1"/>
    <property type="gene ID" value="ENSSDUG00000019252.1"/>
</dbReference>
<evidence type="ECO:0000256" key="2">
    <source>
        <dbReference type="SAM" id="SignalP"/>
    </source>
</evidence>
<dbReference type="KEGG" id="sdu:111227989"/>
<reference evidence="4" key="1">
    <citation type="submission" date="2025-08" db="UniProtKB">
        <authorList>
            <consortium name="Ensembl"/>
        </authorList>
    </citation>
    <scope>IDENTIFICATION</scope>
</reference>
<dbReference type="GeneID" id="111227989"/>
<dbReference type="PANTHER" id="PTHR12015:SF108">
    <property type="entry name" value="C-C MOTIF CHEMOKINE 20"/>
    <property type="match status" value="1"/>
</dbReference>
<dbReference type="Proteomes" id="UP000261420">
    <property type="component" value="Unplaced"/>
</dbReference>
<dbReference type="InterPro" id="IPR039809">
    <property type="entry name" value="Chemokine_b/g/d"/>
</dbReference>
<evidence type="ECO:0000313" key="4">
    <source>
        <dbReference type="Ensembl" id="ENSSDUP00000026575.1"/>
    </source>
</evidence>
<dbReference type="SUPFAM" id="SSF54117">
    <property type="entry name" value="Interleukin 8-like chemokines"/>
    <property type="match status" value="1"/>
</dbReference>
<dbReference type="OMA" id="QIPMDCC"/>
<sequence>MAPWGDAKLFFCILFITCCCTVTLAQIPLDCCLSVKNKKVDKQIIVDYRQQLRGMGCSIDATVMTTRRGKKLCVFPNAPWVPEVLKHVDHLKKICKENNKMKRCHGVKPE</sequence>
<accession>A0A3B4V975</accession>
<dbReference type="STRING" id="41447.ENSSDUP00000026575"/>
<dbReference type="AlphaFoldDB" id="A0A3B4V975"/>
<protein>
    <submittedName>
        <fullName evidence="4">C-C motif chemokine 19-like</fullName>
    </submittedName>
</protein>
<feature type="chain" id="PRO_5017184322" evidence="2">
    <location>
        <begin position="26"/>
        <end position="110"/>
    </location>
</feature>
<dbReference type="SMART" id="SM00199">
    <property type="entry name" value="SCY"/>
    <property type="match status" value="1"/>
</dbReference>
<reference evidence="4" key="2">
    <citation type="submission" date="2025-09" db="UniProtKB">
        <authorList>
            <consortium name="Ensembl"/>
        </authorList>
    </citation>
    <scope>IDENTIFICATION</scope>
</reference>
<proteinExistence type="predicted"/>
<evidence type="ECO:0000313" key="5">
    <source>
        <dbReference type="Proteomes" id="UP000261420"/>
    </source>
</evidence>
<name>A0A3B4V975_SERDU</name>
<evidence type="ECO:0000259" key="3">
    <source>
        <dbReference type="SMART" id="SM00199"/>
    </source>
</evidence>
<keyword evidence="5" id="KW-1185">Reference proteome</keyword>
<organism evidence="4 5">
    <name type="scientific">Seriola dumerili</name>
    <name type="common">Greater amberjack</name>
    <name type="synonym">Caranx dumerili</name>
    <dbReference type="NCBI Taxonomy" id="41447"/>
    <lineage>
        <taxon>Eukaryota</taxon>
        <taxon>Metazoa</taxon>
        <taxon>Chordata</taxon>
        <taxon>Craniata</taxon>
        <taxon>Vertebrata</taxon>
        <taxon>Euteleostomi</taxon>
        <taxon>Actinopterygii</taxon>
        <taxon>Neopterygii</taxon>
        <taxon>Teleostei</taxon>
        <taxon>Neoteleostei</taxon>
        <taxon>Acanthomorphata</taxon>
        <taxon>Carangaria</taxon>
        <taxon>Carangiformes</taxon>
        <taxon>Carangidae</taxon>
        <taxon>Seriola</taxon>
    </lineage>
</organism>
<dbReference type="Pfam" id="PF00048">
    <property type="entry name" value="IL8"/>
    <property type="match status" value="1"/>
</dbReference>
<feature type="signal peptide" evidence="2">
    <location>
        <begin position="1"/>
        <end position="25"/>
    </location>
</feature>
<dbReference type="GO" id="GO:0005615">
    <property type="term" value="C:extracellular space"/>
    <property type="evidence" value="ECO:0007669"/>
    <property type="project" value="UniProtKB-KW"/>
</dbReference>
<keyword evidence="2" id="KW-0732">Signal</keyword>
<dbReference type="PANTHER" id="PTHR12015">
    <property type="entry name" value="SMALL INDUCIBLE CYTOKINE A"/>
    <property type="match status" value="1"/>
</dbReference>
<dbReference type="InterPro" id="IPR036048">
    <property type="entry name" value="Interleukin_8-like_sf"/>
</dbReference>
<dbReference type="InterPro" id="IPR001811">
    <property type="entry name" value="Chemokine_IL8-like_dom"/>
</dbReference>
<evidence type="ECO:0000256" key="1">
    <source>
        <dbReference type="ARBA" id="ARBA00022514"/>
    </source>
</evidence>
<keyword evidence="1" id="KW-0202">Cytokine</keyword>
<dbReference type="GO" id="GO:0008009">
    <property type="term" value="F:chemokine activity"/>
    <property type="evidence" value="ECO:0007669"/>
    <property type="project" value="InterPro"/>
</dbReference>
<dbReference type="GO" id="GO:0006955">
    <property type="term" value="P:immune response"/>
    <property type="evidence" value="ECO:0007669"/>
    <property type="project" value="InterPro"/>
</dbReference>